<keyword evidence="1" id="KW-0175">Coiled coil</keyword>
<evidence type="ECO:0008006" key="4">
    <source>
        <dbReference type="Google" id="ProtNLM"/>
    </source>
</evidence>
<evidence type="ECO:0000313" key="3">
    <source>
        <dbReference type="Proteomes" id="UP000003288"/>
    </source>
</evidence>
<accession>A0AAI9AHR8</accession>
<dbReference type="RefSeq" id="WP_007473814.1">
    <property type="nucleotide sequence ID" value="NZ_ABCJ01000002.1"/>
</dbReference>
<dbReference type="Proteomes" id="UP000003288">
    <property type="component" value="Unassembled WGS sequence"/>
</dbReference>
<sequence>MAENKRMEEKKEVTQQVENAQNNYVDERVKKITQEAVEAINLVTSVIEALDNKDKNKAIETIEKALGKLEVLVARDPNLQVVPVDVKEQVIDFPGTVDDVEAAKTEIVALIKAGEVQLARDIMLNLASELDIYVTALPIGTYPVVLKAIIPLIEQEKFEEAKKLIIEALETLVIEKIVIPLPILRAEQAIIRANELANKENPNKDELKELLAYAKEQLQLAEVLGYGKVEIDYKDLYEEIEKLEKILASDESTEDIFKTLKEKLSSIMVKFNKPKAPTNMPKAEDKKEESK</sequence>
<comment type="caution">
    <text evidence="2">The sequence shown here is derived from an EMBL/GenBank/DDBJ whole genome shotgun (WGS) entry which is preliminary data.</text>
</comment>
<organism evidence="2 3">
    <name type="scientific">Caminibacter mediatlanticus TB-2</name>
    <dbReference type="NCBI Taxonomy" id="391592"/>
    <lineage>
        <taxon>Bacteria</taxon>
        <taxon>Pseudomonadati</taxon>
        <taxon>Campylobacterota</taxon>
        <taxon>Epsilonproteobacteria</taxon>
        <taxon>Nautiliales</taxon>
        <taxon>Nautiliaceae</taxon>
        <taxon>Caminibacter</taxon>
    </lineage>
</organism>
<dbReference type="EMBL" id="ABCJ01000002">
    <property type="protein sequence ID" value="EDM23878.1"/>
    <property type="molecule type" value="Genomic_DNA"/>
</dbReference>
<feature type="coiled-coil region" evidence="1">
    <location>
        <begin position="3"/>
        <end position="30"/>
    </location>
</feature>
<feature type="coiled-coil region" evidence="1">
    <location>
        <begin position="204"/>
        <end position="253"/>
    </location>
</feature>
<evidence type="ECO:0000313" key="2">
    <source>
        <dbReference type="EMBL" id="EDM23878.1"/>
    </source>
</evidence>
<proteinExistence type="predicted"/>
<protein>
    <recommendedName>
        <fullName evidence="4">YfdX family protein</fullName>
    </recommendedName>
</protein>
<name>A0AAI9AHR8_9BACT</name>
<dbReference type="AlphaFoldDB" id="A0AAI9AHR8"/>
<dbReference type="Pfam" id="PF10938">
    <property type="entry name" value="YfdX"/>
    <property type="match status" value="1"/>
</dbReference>
<dbReference type="InterPro" id="IPR021236">
    <property type="entry name" value="Uncharacterised_YfdX"/>
</dbReference>
<gene>
    <name evidence="2" type="ORF">CMTB2_06481</name>
</gene>
<evidence type="ECO:0000256" key="1">
    <source>
        <dbReference type="SAM" id="Coils"/>
    </source>
</evidence>
<reference evidence="2 3" key="1">
    <citation type="journal article" date="2011" name="Stand. Genomic Sci.">
        <title>Draft genome sequence of Caminibacter mediatlanticus strain TB-2, an epsilonproteobacterium isolated from a deep-sea hydrothermal vent.</title>
        <authorList>
            <person name="Giovannelli D."/>
            <person name="Ferriera S."/>
            <person name="Johnson J."/>
            <person name="Kravitz S."/>
            <person name="Perez-Rodriguez I."/>
            <person name="Ricci J."/>
            <person name="O'Brien C."/>
            <person name="Voordeckers J.W."/>
            <person name="Bini E."/>
            <person name="Vetriani C."/>
        </authorList>
    </citation>
    <scope>NUCLEOTIDE SEQUENCE [LARGE SCALE GENOMIC DNA]</scope>
    <source>
        <strain evidence="2 3">TB-2</strain>
    </source>
</reference>